<dbReference type="InterPro" id="IPR000210">
    <property type="entry name" value="BTB/POZ_dom"/>
</dbReference>
<protein>
    <submittedName>
        <fullName evidence="3">Uncharacterized protein</fullName>
    </submittedName>
</protein>
<keyword evidence="4" id="KW-1185">Reference proteome</keyword>
<dbReference type="Gene3D" id="1.25.40.420">
    <property type="match status" value="1"/>
</dbReference>
<evidence type="ECO:0000259" key="1">
    <source>
        <dbReference type="Pfam" id="PF00651"/>
    </source>
</evidence>
<comment type="caution">
    <text evidence="3">The sequence shown here is derived from an EMBL/GenBank/DDBJ whole genome shotgun (WGS) entry which is preliminary data.</text>
</comment>
<dbReference type="HOGENOM" id="CLU_021542_2_5_1"/>
<dbReference type="PANTHER" id="PTHR46306">
    <property type="entry name" value="BTB/POZ DOMAIN-CONTAINING PROTEIN 9"/>
    <property type="match status" value="1"/>
</dbReference>
<proteinExistence type="predicted"/>
<dbReference type="CDD" id="cd18186">
    <property type="entry name" value="BTB_POZ_ZBTB_KLHL-like"/>
    <property type="match status" value="1"/>
</dbReference>
<gene>
    <name evidence="3" type="ORF">RirG_197600</name>
</gene>
<organism evidence="3 4">
    <name type="scientific">Rhizophagus irregularis (strain DAOM 197198w)</name>
    <name type="common">Glomus intraradices</name>
    <dbReference type="NCBI Taxonomy" id="1432141"/>
    <lineage>
        <taxon>Eukaryota</taxon>
        <taxon>Fungi</taxon>
        <taxon>Fungi incertae sedis</taxon>
        <taxon>Mucoromycota</taxon>
        <taxon>Glomeromycotina</taxon>
        <taxon>Glomeromycetes</taxon>
        <taxon>Glomerales</taxon>
        <taxon>Glomeraceae</taxon>
        <taxon>Rhizophagus</taxon>
    </lineage>
</organism>
<dbReference type="EMBL" id="JEMT01026790">
    <property type="protein sequence ID" value="EXX58478.1"/>
    <property type="molecule type" value="Genomic_DNA"/>
</dbReference>
<dbReference type="AlphaFoldDB" id="A0A015LUZ6"/>
<dbReference type="Pfam" id="PF07707">
    <property type="entry name" value="BACK"/>
    <property type="match status" value="1"/>
</dbReference>
<dbReference type="Pfam" id="PF00651">
    <property type="entry name" value="BTB"/>
    <property type="match status" value="1"/>
</dbReference>
<evidence type="ECO:0000313" key="4">
    <source>
        <dbReference type="Proteomes" id="UP000022910"/>
    </source>
</evidence>
<dbReference type="InterPro" id="IPR011705">
    <property type="entry name" value="BACK"/>
</dbReference>
<dbReference type="Gene3D" id="3.30.710.10">
    <property type="entry name" value="Potassium Channel Kv1.1, Chain A"/>
    <property type="match status" value="1"/>
</dbReference>
<accession>A0A015LUZ6</accession>
<dbReference type="PANTHER" id="PTHR46306:SF1">
    <property type="entry name" value="BTB_POZ DOMAIN-CONTAINING PROTEIN 9"/>
    <property type="match status" value="1"/>
</dbReference>
<feature type="domain" description="BTB" evidence="1">
    <location>
        <begin position="3"/>
        <end position="62"/>
    </location>
</feature>
<feature type="domain" description="BACK" evidence="2">
    <location>
        <begin position="85"/>
        <end position="139"/>
    </location>
</feature>
<dbReference type="InterPro" id="IPR011333">
    <property type="entry name" value="SKP1/BTB/POZ_sf"/>
</dbReference>
<name>A0A015LUZ6_RHIIW</name>
<reference evidence="3 4" key="1">
    <citation type="submission" date="2014-02" db="EMBL/GenBank/DDBJ databases">
        <title>Single nucleus genome sequencing reveals high similarity among nuclei of an endomycorrhizal fungus.</title>
        <authorList>
            <person name="Lin K."/>
            <person name="Geurts R."/>
            <person name="Zhang Z."/>
            <person name="Limpens E."/>
            <person name="Saunders D.G."/>
            <person name="Mu D."/>
            <person name="Pang E."/>
            <person name="Cao H."/>
            <person name="Cha H."/>
            <person name="Lin T."/>
            <person name="Zhou Q."/>
            <person name="Shang Y."/>
            <person name="Li Y."/>
            <person name="Ivanov S."/>
            <person name="Sharma T."/>
            <person name="Velzen R.V."/>
            <person name="Ruijter N.D."/>
            <person name="Aanen D.K."/>
            <person name="Win J."/>
            <person name="Kamoun S."/>
            <person name="Bisseling T."/>
            <person name="Huang S."/>
        </authorList>
    </citation>
    <scope>NUCLEOTIDE SEQUENCE [LARGE SCALE GENOMIC DNA]</scope>
    <source>
        <strain evidence="4">DAOM197198w</strain>
    </source>
</reference>
<dbReference type="SUPFAM" id="SSF54695">
    <property type="entry name" value="POZ domain"/>
    <property type="match status" value="1"/>
</dbReference>
<dbReference type="GO" id="GO:0005737">
    <property type="term" value="C:cytoplasm"/>
    <property type="evidence" value="ECO:0007669"/>
    <property type="project" value="TreeGrafter"/>
</dbReference>
<dbReference type="STRING" id="1432141.A0A015LUZ6"/>
<sequence length="148" mass="17426">MMEIKLPNILPEIFQMILRYIYCGKLSLKECDTLDIVKILIAASELSPHELIPHLQFFLIENKVDWMIQNFSLIYKPSFENESFLELRKFCIKLISKEPEKIFDSPDFTSISEKSLISIIQNDNVQMSIVQIWEYALKWGIAQIPNFH</sequence>
<evidence type="ECO:0000313" key="3">
    <source>
        <dbReference type="EMBL" id="EXX58478.1"/>
    </source>
</evidence>
<evidence type="ECO:0000259" key="2">
    <source>
        <dbReference type="Pfam" id="PF07707"/>
    </source>
</evidence>
<dbReference type="InterPro" id="IPR052407">
    <property type="entry name" value="BTB_POZ_domain_cont_9"/>
</dbReference>
<dbReference type="Proteomes" id="UP000022910">
    <property type="component" value="Unassembled WGS sequence"/>
</dbReference>